<reference evidence="1 2" key="1">
    <citation type="submission" date="2016-10" db="EMBL/GenBank/DDBJ databases">
        <authorList>
            <person name="de Groot N.N."/>
        </authorList>
    </citation>
    <scope>NUCLEOTIDE SEQUENCE [LARGE SCALE GENOMIC DNA]</scope>
    <source>
        <strain evidence="1 2">DSM 15345</strain>
    </source>
</reference>
<gene>
    <name evidence="1" type="ORF">SAMN05444370_103322</name>
</gene>
<organism evidence="1 2">
    <name type="scientific">Rubrimonas cliftonensis</name>
    <dbReference type="NCBI Taxonomy" id="89524"/>
    <lineage>
        <taxon>Bacteria</taxon>
        <taxon>Pseudomonadati</taxon>
        <taxon>Pseudomonadota</taxon>
        <taxon>Alphaproteobacteria</taxon>
        <taxon>Rhodobacterales</taxon>
        <taxon>Paracoccaceae</taxon>
        <taxon>Rubrimonas</taxon>
    </lineage>
</organism>
<sequence length="104" mass="10955">MSNDTLAAIRRDGATLALAARQLLALRCAQADGADGAALAHALADMMQDGEYPHGWPLAKTIELIDVAGIDRCARTAALRGRLFDLAERLALVEDDDEEPAAAA</sequence>
<dbReference type="Proteomes" id="UP000198703">
    <property type="component" value="Unassembled WGS sequence"/>
</dbReference>
<dbReference type="RefSeq" id="WP_093250866.1">
    <property type="nucleotide sequence ID" value="NZ_FNQM01000003.1"/>
</dbReference>
<protein>
    <submittedName>
        <fullName evidence="1">Uncharacterized protein</fullName>
    </submittedName>
</protein>
<keyword evidence="2" id="KW-1185">Reference proteome</keyword>
<dbReference type="STRING" id="89524.SAMN05444370_103322"/>
<name>A0A1H3YZQ6_9RHOB</name>
<dbReference type="AlphaFoldDB" id="A0A1H3YZQ6"/>
<proteinExistence type="predicted"/>
<evidence type="ECO:0000313" key="2">
    <source>
        <dbReference type="Proteomes" id="UP000198703"/>
    </source>
</evidence>
<dbReference type="EMBL" id="FNQM01000003">
    <property type="protein sequence ID" value="SEA16995.1"/>
    <property type="molecule type" value="Genomic_DNA"/>
</dbReference>
<evidence type="ECO:0000313" key="1">
    <source>
        <dbReference type="EMBL" id="SEA16995.1"/>
    </source>
</evidence>
<accession>A0A1H3YZQ6</accession>